<feature type="compositionally biased region" description="Low complexity" evidence="11">
    <location>
        <begin position="280"/>
        <end position="312"/>
    </location>
</feature>
<feature type="transmembrane region" description="Helical" evidence="12">
    <location>
        <begin position="789"/>
        <end position="810"/>
    </location>
</feature>
<comment type="pathway">
    <text evidence="2">Glycolipid biosynthesis; glycosylphosphatidylinositol-anchor biosynthesis.</text>
</comment>
<dbReference type="InterPro" id="IPR037675">
    <property type="entry name" value="PIG-O_N"/>
</dbReference>
<reference evidence="13 14" key="1">
    <citation type="journal article" date="2023" name="Elife">
        <title>Identification of key yeast species and microbe-microbe interactions impacting larval growth of Drosophila in the wild.</title>
        <authorList>
            <person name="Mure A."/>
            <person name="Sugiura Y."/>
            <person name="Maeda R."/>
            <person name="Honda K."/>
            <person name="Sakurai N."/>
            <person name="Takahashi Y."/>
            <person name="Watada M."/>
            <person name="Katoh T."/>
            <person name="Gotoh A."/>
            <person name="Gotoh Y."/>
            <person name="Taniguchi I."/>
            <person name="Nakamura K."/>
            <person name="Hayashi T."/>
            <person name="Katayama T."/>
            <person name="Uemura T."/>
            <person name="Hattori Y."/>
        </authorList>
    </citation>
    <scope>NUCLEOTIDE SEQUENCE [LARGE SCALE GENOMIC DNA]</scope>
    <source>
        <strain evidence="13 14">SB-73</strain>
    </source>
</reference>
<evidence type="ECO:0000256" key="2">
    <source>
        <dbReference type="ARBA" id="ARBA00004687"/>
    </source>
</evidence>
<comment type="similarity">
    <text evidence="3">Belongs to the PIGG/PIGN/PIGO family. PIGO subfamily.</text>
</comment>
<dbReference type="PANTHER" id="PTHR23071">
    <property type="entry name" value="PHOSPHATIDYLINOSITOL GLYCAN"/>
    <property type="match status" value="1"/>
</dbReference>
<evidence type="ECO:0000256" key="4">
    <source>
        <dbReference type="ARBA" id="ARBA00022502"/>
    </source>
</evidence>
<keyword evidence="14" id="KW-1185">Reference proteome</keyword>
<feature type="transmembrane region" description="Helical" evidence="12">
    <location>
        <begin position="655"/>
        <end position="674"/>
    </location>
</feature>
<comment type="subcellular location">
    <subcellularLocation>
        <location evidence="1">Endoplasmic reticulum membrane</location>
        <topology evidence="1">Multi-pass membrane protein</topology>
    </subcellularLocation>
</comment>
<evidence type="ECO:0000256" key="1">
    <source>
        <dbReference type="ARBA" id="ARBA00004477"/>
    </source>
</evidence>
<dbReference type="InterPro" id="IPR039524">
    <property type="entry name" value="PIGO/GPI13"/>
</dbReference>
<evidence type="ECO:0000256" key="11">
    <source>
        <dbReference type="SAM" id="MobiDB-lite"/>
    </source>
</evidence>
<dbReference type="Proteomes" id="UP001362899">
    <property type="component" value="Unassembled WGS sequence"/>
</dbReference>
<accession>A0AAV5RHW2</accession>
<dbReference type="Pfam" id="PF01663">
    <property type="entry name" value="Phosphodiest"/>
    <property type="match status" value="1"/>
</dbReference>
<keyword evidence="10" id="KW-0325">Glycoprotein</keyword>
<dbReference type="PANTHER" id="PTHR23071:SF1">
    <property type="entry name" value="GPI ETHANOLAMINE PHOSPHATE TRANSFERASE 3"/>
    <property type="match status" value="1"/>
</dbReference>
<sequence>MSRSAEKVRRARSDLIWIGVSLLVIHCAALAQFTKGFLLTRPVRNEISTSRTPDPPFDRAVLLIVDALKYDFLDTEEFPVSEISPYGKHAFKSMFWADPPTTTLQRLKGLTTGSLPAFIDAGSNFGGSLIDEDNWVAQACASGSVAFVGDDTWTSLFNNFSVSYPYPSLNVRDLHTVDNGVKEIMPQLIANKSNTVVIGHMLGVDHVGHRYGPDHPEMALKLRSTFEFVKQIAEQIDDDTVFIVMGDHGMDPTGNHGGDSEDELKAGLFVYSKQPKFSYQNSESSESSQNSENSESSESSESSENSKNSKNSEILSYRQTDFVPTISAWLGQPIPFSSLGIPISEGFSDEYDFNALDSVFKEQLQTYAKVAGVDVPTGDISSAVMHAKILDELMSVWVLFDVRAMIKGCVLMFMALVYSIRLSPAPQRANRCARLVPYGFLFGLLAGLFFGAGHGWRYWADVLFYTGCGNLLSLLGLPRRSIFSSKWSYFAMLVLFIESTVLFSNSFVIWEPRVLHYCAATIIIILLLACLHTSSALVSNVGLRLAISVLFILRVLSSITVCREETSSMCETTFYLPNSSMFPLYYLFILAGVSLVFLPLIKPFFAVSENFVGVASMIVEFTVFALLLGITFWSLEAADTRGLLNGLLGSQTARIFLARSLLSLGVAFGLFIWWKSPPLFQLVLDKTGKIKRLAGIMNIYGSYAILPIFCILWSLIPVNKPPGIISLVGMVYAILAILDLTDLGGAKDSLLPPVLFEMLAYITFFATGHQATIPSIQWDIAFSASKTAFSFWSVLAVTLNQIGPFLICAFPTTLYRLWRRSPFKEPIKAEMLLGTAMAHTTFVSGTRTLASMLAALLFRRHLMAWKIFAPRFMLGAIALVTTDVACILAVLLCSNIVQKVTAFFNKND</sequence>
<keyword evidence="9 12" id="KW-0472">Membrane</keyword>
<dbReference type="SUPFAM" id="SSF53649">
    <property type="entry name" value="Alkaline phosphatase-like"/>
    <property type="match status" value="1"/>
</dbReference>
<comment type="caution">
    <text evidence="13">The sequence shown here is derived from an EMBL/GenBank/DDBJ whole genome shotgun (WGS) entry which is preliminary data.</text>
</comment>
<dbReference type="GO" id="GO:0005789">
    <property type="term" value="C:endoplasmic reticulum membrane"/>
    <property type="evidence" value="ECO:0007669"/>
    <property type="project" value="UniProtKB-SubCell"/>
</dbReference>
<evidence type="ECO:0000256" key="3">
    <source>
        <dbReference type="ARBA" id="ARBA00008695"/>
    </source>
</evidence>
<feature type="transmembrane region" description="Helical" evidence="12">
    <location>
        <begin position="872"/>
        <end position="897"/>
    </location>
</feature>
<dbReference type="CDD" id="cd16023">
    <property type="entry name" value="GPI_EPT_3"/>
    <property type="match status" value="1"/>
</dbReference>
<proteinExistence type="inferred from homology"/>
<evidence type="ECO:0000256" key="9">
    <source>
        <dbReference type="ARBA" id="ARBA00023136"/>
    </source>
</evidence>
<evidence type="ECO:0000313" key="13">
    <source>
        <dbReference type="EMBL" id="GMM50186.1"/>
    </source>
</evidence>
<evidence type="ECO:0000313" key="14">
    <source>
        <dbReference type="Proteomes" id="UP001362899"/>
    </source>
</evidence>
<evidence type="ECO:0000256" key="8">
    <source>
        <dbReference type="ARBA" id="ARBA00022989"/>
    </source>
</evidence>
<feature type="transmembrane region" description="Helical" evidence="12">
    <location>
        <begin position="396"/>
        <end position="420"/>
    </location>
</feature>
<dbReference type="EMBL" id="BTGC01000003">
    <property type="protein sequence ID" value="GMM50186.1"/>
    <property type="molecule type" value="Genomic_DNA"/>
</dbReference>
<dbReference type="GO" id="GO:0006506">
    <property type="term" value="P:GPI anchor biosynthetic process"/>
    <property type="evidence" value="ECO:0007669"/>
    <property type="project" value="UniProtKB-KW"/>
</dbReference>
<feature type="transmembrane region" description="Helical" evidence="12">
    <location>
        <begin position="514"/>
        <end position="531"/>
    </location>
</feature>
<feature type="transmembrane region" description="Helical" evidence="12">
    <location>
        <begin position="489"/>
        <end position="508"/>
    </location>
</feature>
<feature type="transmembrane region" description="Helical" evidence="12">
    <location>
        <begin position="581"/>
        <end position="601"/>
    </location>
</feature>
<feature type="transmembrane region" description="Helical" evidence="12">
    <location>
        <begin position="831"/>
        <end position="857"/>
    </location>
</feature>
<dbReference type="Gene3D" id="3.40.720.10">
    <property type="entry name" value="Alkaline Phosphatase, subunit A"/>
    <property type="match status" value="1"/>
</dbReference>
<keyword evidence="4" id="KW-0337">GPI-anchor biosynthesis</keyword>
<dbReference type="InterPro" id="IPR002591">
    <property type="entry name" value="Phosphodiest/P_Trfase"/>
</dbReference>
<evidence type="ECO:0000256" key="7">
    <source>
        <dbReference type="ARBA" id="ARBA00022824"/>
    </source>
</evidence>
<evidence type="ECO:0000256" key="5">
    <source>
        <dbReference type="ARBA" id="ARBA00022679"/>
    </source>
</evidence>
<dbReference type="AlphaFoldDB" id="A0AAV5RHW2"/>
<dbReference type="InterPro" id="IPR017850">
    <property type="entry name" value="Alkaline_phosphatase_core_sf"/>
</dbReference>
<protein>
    <submittedName>
        <fullName evidence="13">Mannose-ethanolamine phosphotransferase</fullName>
    </submittedName>
</protein>
<gene>
    <name evidence="13" type="ORF">DASB73_011440</name>
</gene>
<feature type="region of interest" description="Disordered" evidence="11">
    <location>
        <begin position="278"/>
        <end position="312"/>
    </location>
</feature>
<keyword evidence="8 12" id="KW-1133">Transmembrane helix</keyword>
<feature type="transmembrane region" description="Helical" evidence="12">
    <location>
        <begin position="432"/>
        <end position="452"/>
    </location>
</feature>
<organism evidence="13 14">
    <name type="scientific">Starmerella bacillaris</name>
    <name type="common">Yeast</name>
    <name type="synonym">Candida zemplinina</name>
    <dbReference type="NCBI Taxonomy" id="1247836"/>
    <lineage>
        <taxon>Eukaryota</taxon>
        <taxon>Fungi</taxon>
        <taxon>Dikarya</taxon>
        <taxon>Ascomycota</taxon>
        <taxon>Saccharomycotina</taxon>
        <taxon>Dipodascomycetes</taxon>
        <taxon>Dipodascales</taxon>
        <taxon>Trichomonascaceae</taxon>
        <taxon>Starmerella</taxon>
    </lineage>
</organism>
<evidence type="ECO:0000256" key="6">
    <source>
        <dbReference type="ARBA" id="ARBA00022692"/>
    </source>
</evidence>
<keyword evidence="6 12" id="KW-0812">Transmembrane</keyword>
<keyword evidence="5" id="KW-0808">Transferase</keyword>
<keyword evidence="7" id="KW-0256">Endoplasmic reticulum</keyword>
<feature type="transmembrane region" description="Helical" evidence="12">
    <location>
        <begin position="722"/>
        <end position="738"/>
    </location>
</feature>
<evidence type="ECO:0000256" key="10">
    <source>
        <dbReference type="ARBA" id="ARBA00023180"/>
    </source>
</evidence>
<feature type="transmembrane region" description="Helical" evidence="12">
    <location>
        <begin position="695"/>
        <end position="716"/>
    </location>
</feature>
<feature type="transmembrane region" description="Helical" evidence="12">
    <location>
        <begin position="613"/>
        <end position="635"/>
    </location>
</feature>
<name>A0AAV5RHW2_STABA</name>
<feature type="transmembrane region" description="Helical" evidence="12">
    <location>
        <begin position="750"/>
        <end position="769"/>
    </location>
</feature>
<dbReference type="GO" id="GO:0051377">
    <property type="term" value="F:mannose-ethanolamine phosphotransferase activity"/>
    <property type="evidence" value="ECO:0007669"/>
    <property type="project" value="InterPro"/>
</dbReference>
<evidence type="ECO:0000256" key="12">
    <source>
        <dbReference type="SAM" id="Phobius"/>
    </source>
</evidence>